<dbReference type="OrthoDB" id="9800696at2"/>
<evidence type="ECO:0000256" key="1">
    <source>
        <dbReference type="SAM" id="Phobius"/>
    </source>
</evidence>
<feature type="transmembrane region" description="Helical" evidence="1">
    <location>
        <begin position="124"/>
        <end position="149"/>
    </location>
</feature>
<sequence>MNILLFSGGIDSNLLSFIKKTNCVFIKINNNCENYIDEKYSFINSKILKKKNFCINLKKEYNFYIKNINLYKNNINIDYYCNKFLKIYILKKIFKIKKIFSGHYIRKIKNFYFISLDKKKDQSYFLNFKIIIISYIGFFYKKIIFYLSIKNNFFCVKKKSTKGICFKIFFFKKKFFLINDNNMIITYNLNYKLNIGKKYKNNFIIKKYKNQFFLSNYFFLKKTNIIIIKNNINFIFFKIKIKSQGIFFPIKKIIIHDKIFLLFYKNIFFLENNQNILAVYNDLIIFNFKIIKKN</sequence>
<dbReference type="GO" id="GO:0008168">
    <property type="term" value="F:methyltransferase activity"/>
    <property type="evidence" value="ECO:0007669"/>
    <property type="project" value="UniProtKB-KW"/>
</dbReference>
<keyword evidence="2" id="KW-0489">Methyltransferase</keyword>
<dbReference type="InterPro" id="IPR014729">
    <property type="entry name" value="Rossmann-like_a/b/a_fold"/>
</dbReference>
<proteinExistence type="predicted"/>
<dbReference type="GO" id="GO:0032259">
    <property type="term" value="P:methylation"/>
    <property type="evidence" value="ECO:0007669"/>
    <property type="project" value="UniProtKB-KW"/>
</dbReference>
<evidence type="ECO:0000313" key="3">
    <source>
        <dbReference type="Proteomes" id="UP000003932"/>
    </source>
</evidence>
<dbReference type="Gene3D" id="3.40.50.620">
    <property type="entry name" value="HUPs"/>
    <property type="match status" value="1"/>
</dbReference>
<dbReference type="PATRIC" id="fig|1202536.3.peg.38"/>
<name>J7GY72_CARRU</name>
<dbReference type="Proteomes" id="UP000003932">
    <property type="component" value="Chromosome"/>
</dbReference>
<organism evidence="2 3">
    <name type="scientific">Candidatus Carsonella ruddii CE isolate Thao2000</name>
    <dbReference type="NCBI Taxonomy" id="1202536"/>
    <lineage>
        <taxon>Bacteria</taxon>
        <taxon>Pseudomonadati</taxon>
        <taxon>Pseudomonadota</taxon>
        <taxon>Gammaproteobacteria</taxon>
        <taxon>Oceanospirillales</taxon>
        <taxon>Halomonadaceae</taxon>
        <taxon>Zymobacter group</taxon>
        <taxon>Candidatus Carsonella</taxon>
    </lineage>
</organism>
<accession>J7GY72</accession>
<dbReference type="Pfam" id="PF03054">
    <property type="entry name" value="tRNA_Me_trans"/>
    <property type="match status" value="1"/>
</dbReference>
<protein>
    <submittedName>
        <fullName evidence="2">Putative tRNA(5-methylaminomethyl-2-thiouridylate) methyltransferase</fullName>
    </submittedName>
</protein>
<evidence type="ECO:0000313" key="2">
    <source>
        <dbReference type="EMBL" id="AFP83513.1"/>
    </source>
</evidence>
<dbReference type="EMBL" id="CP003541">
    <property type="protein sequence ID" value="AFP83513.1"/>
    <property type="molecule type" value="Genomic_DNA"/>
</dbReference>
<keyword evidence="1" id="KW-0472">Membrane</keyword>
<dbReference type="AlphaFoldDB" id="J7GY72"/>
<dbReference type="SUPFAM" id="SSF52402">
    <property type="entry name" value="Adenine nucleotide alpha hydrolases-like"/>
    <property type="match status" value="1"/>
</dbReference>
<gene>
    <name evidence="2" type="primary">trmU</name>
    <name evidence="2" type="ORF">A33U_039</name>
</gene>
<keyword evidence="1" id="KW-0812">Transmembrane</keyword>
<dbReference type="KEGG" id="cru:A33U_039"/>
<dbReference type="HOGENOM" id="CLU_952131_0_0_6"/>
<dbReference type="STRING" id="1202536.A33U_039"/>
<reference evidence="2 3" key="1">
    <citation type="journal article" date="2012" name="Mol. Biol. Evol.">
        <title>Genome reduction and co-evolution between the primary and secondary bacterial symbionts of psyllids.</title>
        <authorList>
            <person name="Sloan D.B."/>
            <person name="Moran N.A."/>
        </authorList>
    </citation>
    <scope>NUCLEOTIDE SEQUENCE [LARGE SCALE GENOMIC DNA]</scope>
    <source>
        <strain evidence="2 3">CE</strain>
    </source>
</reference>
<keyword evidence="2" id="KW-0808">Transferase</keyword>
<keyword evidence="1" id="KW-1133">Transmembrane helix</keyword>
<dbReference type="RefSeq" id="WP_014886814.1">
    <property type="nucleotide sequence ID" value="NC_018414.1"/>
</dbReference>